<accession>A0AA39I236</accession>
<dbReference type="InterPro" id="IPR016177">
    <property type="entry name" value="DNA-bd_dom_sf"/>
</dbReference>
<dbReference type="Pfam" id="PF05033">
    <property type="entry name" value="Pre-SET"/>
    <property type="match status" value="1"/>
</dbReference>
<comment type="caution">
    <text evidence="13">The sequence shown here is derived from an EMBL/GenBank/DDBJ whole genome shotgun (WGS) entry which is preliminary data.</text>
</comment>
<evidence type="ECO:0000313" key="14">
    <source>
        <dbReference type="Proteomes" id="UP001175271"/>
    </source>
</evidence>
<dbReference type="InterPro" id="IPR007728">
    <property type="entry name" value="Pre-SET_dom"/>
</dbReference>
<keyword evidence="7" id="KW-0479">Metal-binding</keyword>
<keyword evidence="3" id="KW-0158">Chromosome</keyword>
<gene>
    <name evidence="13" type="ORF">QR680_012458</name>
</gene>
<evidence type="ECO:0000256" key="1">
    <source>
        <dbReference type="ARBA" id="ARBA00004123"/>
    </source>
</evidence>
<dbReference type="Pfam" id="PF00856">
    <property type="entry name" value="SET"/>
    <property type="match status" value="1"/>
</dbReference>
<evidence type="ECO:0000256" key="7">
    <source>
        <dbReference type="ARBA" id="ARBA00022723"/>
    </source>
</evidence>
<keyword evidence="9" id="KW-0539">Nucleus</keyword>
<dbReference type="PANTHER" id="PTHR46024">
    <property type="entry name" value="HISTONE-LYSINE N-METHYLTRANSFERASE EGGLESS"/>
    <property type="match status" value="1"/>
</dbReference>
<evidence type="ECO:0000259" key="10">
    <source>
        <dbReference type="PROSITE" id="PS50280"/>
    </source>
</evidence>
<keyword evidence="4" id="KW-0489">Methyltransferase</keyword>
<dbReference type="SMART" id="SM00317">
    <property type="entry name" value="SET"/>
    <property type="match status" value="1"/>
</dbReference>
<dbReference type="GO" id="GO:0070828">
    <property type="term" value="P:heterochromatin organization"/>
    <property type="evidence" value="ECO:0007669"/>
    <property type="project" value="TreeGrafter"/>
</dbReference>
<proteinExistence type="predicted"/>
<dbReference type="PROSITE" id="PS50867">
    <property type="entry name" value="PRE_SET"/>
    <property type="match status" value="1"/>
</dbReference>
<keyword evidence="14" id="KW-1185">Reference proteome</keyword>
<evidence type="ECO:0000256" key="2">
    <source>
        <dbReference type="ARBA" id="ARBA00004286"/>
    </source>
</evidence>
<dbReference type="GO" id="GO:0032259">
    <property type="term" value="P:methylation"/>
    <property type="evidence" value="ECO:0007669"/>
    <property type="project" value="UniProtKB-KW"/>
</dbReference>
<dbReference type="SUPFAM" id="SSF82199">
    <property type="entry name" value="SET domain"/>
    <property type="match status" value="1"/>
</dbReference>
<dbReference type="GO" id="GO:0008270">
    <property type="term" value="F:zinc ion binding"/>
    <property type="evidence" value="ECO:0007669"/>
    <property type="project" value="InterPro"/>
</dbReference>
<comment type="subcellular location">
    <subcellularLocation>
        <location evidence="2">Chromosome</location>
    </subcellularLocation>
    <subcellularLocation>
        <location evidence="1">Nucleus</location>
    </subcellularLocation>
</comment>
<dbReference type="InterPro" id="IPR046341">
    <property type="entry name" value="SET_dom_sf"/>
</dbReference>
<dbReference type="PANTHER" id="PTHR46024:SF1">
    <property type="entry name" value="HISTONE-LYSINE N-METHYLTRANSFERASE EGGLESS"/>
    <property type="match status" value="1"/>
</dbReference>
<dbReference type="SMART" id="SM00468">
    <property type="entry name" value="PreSET"/>
    <property type="match status" value="1"/>
</dbReference>
<feature type="domain" description="SET" evidence="10">
    <location>
        <begin position="976"/>
        <end position="1140"/>
    </location>
</feature>
<dbReference type="Gene3D" id="2.30.30.140">
    <property type="match status" value="1"/>
</dbReference>
<evidence type="ECO:0000259" key="11">
    <source>
        <dbReference type="PROSITE" id="PS50867"/>
    </source>
</evidence>
<dbReference type="Gene3D" id="2.170.270.10">
    <property type="entry name" value="SET domain"/>
    <property type="match status" value="1"/>
</dbReference>
<evidence type="ECO:0000259" key="12">
    <source>
        <dbReference type="PROSITE" id="PS50982"/>
    </source>
</evidence>
<dbReference type="InterPro" id="IPR051516">
    <property type="entry name" value="SETDB_methyltransferase"/>
</dbReference>
<dbReference type="AlphaFoldDB" id="A0AA39I236"/>
<dbReference type="SMART" id="SM00391">
    <property type="entry name" value="MBD"/>
    <property type="match status" value="1"/>
</dbReference>
<name>A0AA39I236_9BILA</name>
<evidence type="ECO:0000313" key="13">
    <source>
        <dbReference type="EMBL" id="KAK0416391.1"/>
    </source>
</evidence>
<dbReference type="InterPro" id="IPR001739">
    <property type="entry name" value="Methyl_CpG_DNA-bd"/>
</dbReference>
<dbReference type="InterPro" id="IPR001214">
    <property type="entry name" value="SET_dom"/>
</dbReference>
<dbReference type="Proteomes" id="UP001175271">
    <property type="component" value="Unassembled WGS sequence"/>
</dbReference>
<evidence type="ECO:0000256" key="8">
    <source>
        <dbReference type="ARBA" id="ARBA00022833"/>
    </source>
</evidence>
<dbReference type="EMBL" id="JAUCMV010000002">
    <property type="protein sequence ID" value="KAK0416391.1"/>
    <property type="molecule type" value="Genomic_DNA"/>
</dbReference>
<evidence type="ECO:0000256" key="5">
    <source>
        <dbReference type="ARBA" id="ARBA00022679"/>
    </source>
</evidence>
<reference evidence="13" key="1">
    <citation type="submission" date="2023-06" db="EMBL/GenBank/DDBJ databases">
        <title>Genomic analysis of the entomopathogenic nematode Steinernema hermaphroditum.</title>
        <authorList>
            <person name="Schwarz E.M."/>
            <person name="Heppert J.K."/>
            <person name="Baniya A."/>
            <person name="Schwartz H.T."/>
            <person name="Tan C.-H."/>
            <person name="Antoshechkin I."/>
            <person name="Sternberg P.W."/>
            <person name="Goodrich-Blair H."/>
            <person name="Dillman A.R."/>
        </authorList>
    </citation>
    <scope>NUCLEOTIDE SEQUENCE</scope>
    <source>
        <strain evidence="13">PS9179</strain>
        <tissue evidence="13">Whole animal</tissue>
    </source>
</reference>
<evidence type="ECO:0008006" key="15">
    <source>
        <dbReference type="Google" id="ProtNLM"/>
    </source>
</evidence>
<organism evidence="13 14">
    <name type="scientific">Steinernema hermaphroditum</name>
    <dbReference type="NCBI Taxonomy" id="289476"/>
    <lineage>
        <taxon>Eukaryota</taxon>
        <taxon>Metazoa</taxon>
        <taxon>Ecdysozoa</taxon>
        <taxon>Nematoda</taxon>
        <taxon>Chromadorea</taxon>
        <taxon>Rhabditida</taxon>
        <taxon>Tylenchina</taxon>
        <taxon>Panagrolaimomorpha</taxon>
        <taxon>Strongyloidoidea</taxon>
        <taxon>Steinernematidae</taxon>
        <taxon>Steinernema</taxon>
    </lineage>
</organism>
<dbReference type="GO" id="GO:0010629">
    <property type="term" value="P:negative regulation of gene expression"/>
    <property type="evidence" value="ECO:0007669"/>
    <property type="project" value="TreeGrafter"/>
</dbReference>
<dbReference type="Pfam" id="PF01429">
    <property type="entry name" value="MBD"/>
    <property type="match status" value="1"/>
</dbReference>
<dbReference type="PROSITE" id="PS50280">
    <property type="entry name" value="SET"/>
    <property type="match status" value="1"/>
</dbReference>
<dbReference type="SUPFAM" id="SSF54171">
    <property type="entry name" value="DNA-binding domain"/>
    <property type="match status" value="1"/>
</dbReference>
<evidence type="ECO:0000256" key="4">
    <source>
        <dbReference type="ARBA" id="ARBA00022603"/>
    </source>
</evidence>
<dbReference type="GO" id="GO:0046974">
    <property type="term" value="F:histone H3K9 methyltransferase activity"/>
    <property type="evidence" value="ECO:0007669"/>
    <property type="project" value="UniProtKB-ARBA"/>
</dbReference>
<feature type="domain" description="MBD" evidence="12">
    <location>
        <begin position="749"/>
        <end position="824"/>
    </location>
</feature>
<keyword evidence="8" id="KW-0862">Zinc</keyword>
<dbReference type="GO" id="GO:0005694">
    <property type="term" value="C:chromosome"/>
    <property type="evidence" value="ECO:0007669"/>
    <property type="project" value="UniProtKB-SubCell"/>
</dbReference>
<dbReference type="PROSITE" id="PS50982">
    <property type="entry name" value="MBD"/>
    <property type="match status" value="1"/>
</dbReference>
<sequence length="1165" mass="133886">MDDSNLTPQEVAEKAGELMSDVFGNAEIKRALELSNRYIAFASRRQKMNRIITEMLYNESADFVKQTKDWLRHWYIVGRRHFSTTGETNLTQANRVLKRYKSGKKIDEIATDMNLPKEHIVKILTEPLWNLNDTNSVDIIDLLLSVGLHKEPLMAFECFLRHETMLPLDWIIQISGHNITEILIITTFYRLLLEAPLRGNPTLEYFDSLQLSPEEFQRCCDENAASALREVSRAMGVKLDDTDWTAKYLEEENILVGRVAKKTAAALASFEALCDSLNDMQSTSPYKPRIGRIQNTNSQQEAKLKESLGSLRRSEDVYDNDPDLQFLETKVNDKPIITKEEMEQLTVPTNDSPLLIRANDSPGTHFTTGNLVFRGDKECRVKTTSGQILNLPPNCIAIDKESGGILRVGTRVAARYSASKIYNPKPKGGWYSGTIISRMAPRYVVVFDSGFAADLFHDQVRLQLEQPKFELCPSHSANKSKRASAHGKCKDHDKTLCDGAYFLNAKKAYEFLRKDNDIRFFLGAYMESFPHWELVKMKNSPKILRVNCINKKGKNDSAYMLHTDYHTCLLRFPKDANDKCTKMMCEEHAHDDEWIYRGSPRLFSIHEERKLFEQFKRKDLGLDPLAEKDSPVAATARRRLRATRSTAIEAAGNEEGRSFAEPRPLQMARKTGRLPVTERITKKRSSKPSREELRVINEAKERTQKNDIRMTVVDVIDWTDRYKLFSMHADCSSECLRGLRHSDPADVKYHEMSPYLIPLMNGWTRARICLPPKPTRREKYRKLMIIYQAPCGKYFKQIKDIATFLRATNSILTIDLFTFDQAMCPRKYARPNPEFLKSDDFAQHMENIKIPVVNSTHPEEDLPTHAYCRLSVPGKLNENDTEGTYMPSVSKEFCSGCTCEDDCYDAERCECQLLTKESIERLSETLRPEQIGYNHRLRGDWSAVGVYECNANCRCHRNRESKRKCYNTVVQQDIKFPLMLFRTPECGWGVRTLVDIPEGAFVSNYAGEIFNDEQADILKRDAYYADLDLSANFEYQKLVQGIDNIEEAPTAKKSRSSKAVDPAQHHVKFTLEDYFGEGEDLYIVDAFVRGNIGKFYNHSCKPNMQVQHVIVDSHDVRFPWVSFFATRLIRAGEELTWNYGYEVGKVANRFLFCKCGERECKGRIL</sequence>
<evidence type="ECO:0000256" key="3">
    <source>
        <dbReference type="ARBA" id="ARBA00022454"/>
    </source>
</evidence>
<keyword evidence="5" id="KW-0808">Transferase</keyword>
<dbReference type="CDD" id="cd04508">
    <property type="entry name" value="Tudor_SF"/>
    <property type="match status" value="1"/>
</dbReference>
<dbReference type="GO" id="GO:0003677">
    <property type="term" value="F:DNA binding"/>
    <property type="evidence" value="ECO:0007669"/>
    <property type="project" value="InterPro"/>
</dbReference>
<protein>
    <recommendedName>
        <fullName evidence="15">SET domain-containing protein</fullName>
    </recommendedName>
</protein>
<feature type="domain" description="Pre-SET" evidence="11">
    <location>
        <begin position="895"/>
        <end position="973"/>
    </location>
</feature>
<evidence type="ECO:0000256" key="9">
    <source>
        <dbReference type="ARBA" id="ARBA00023242"/>
    </source>
</evidence>
<evidence type="ECO:0000256" key="6">
    <source>
        <dbReference type="ARBA" id="ARBA00022691"/>
    </source>
</evidence>
<keyword evidence="6" id="KW-0949">S-adenosyl-L-methionine</keyword>
<dbReference type="GO" id="GO:0005634">
    <property type="term" value="C:nucleus"/>
    <property type="evidence" value="ECO:0007669"/>
    <property type="project" value="UniProtKB-SubCell"/>
</dbReference>